<gene>
    <name evidence="2" type="ORF">AKJ65_02630</name>
</gene>
<sequence length="70" mass="7491">MVKYKVVSALSWAGTGGVVISVYKGILPELVAVPIVSFLIALGFLSTGLATGAKAKEEEREEREETFIGY</sequence>
<comment type="caution">
    <text evidence="2">The sequence shown here is derived from an EMBL/GenBank/DDBJ whole genome shotgun (WGS) entry which is preliminary data.</text>
</comment>
<keyword evidence="1" id="KW-0472">Membrane</keyword>
<accession>A0A133ULT6</accession>
<dbReference type="AlphaFoldDB" id="A0A133ULT6"/>
<keyword evidence="1" id="KW-1133">Transmembrane helix</keyword>
<proteinExistence type="predicted"/>
<feature type="transmembrane region" description="Helical" evidence="1">
    <location>
        <begin position="31"/>
        <end position="53"/>
    </location>
</feature>
<dbReference type="Proteomes" id="UP000070284">
    <property type="component" value="Unassembled WGS sequence"/>
</dbReference>
<protein>
    <submittedName>
        <fullName evidence="2">Uncharacterized protein</fullName>
    </submittedName>
</protein>
<keyword evidence="1" id="KW-0812">Transmembrane</keyword>
<evidence type="ECO:0000313" key="2">
    <source>
        <dbReference type="EMBL" id="KXA95076.1"/>
    </source>
</evidence>
<name>A0A133ULT6_9EURY</name>
<dbReference type="EMBL" id="LHXO01000026">
    <property type="protein sequence ID" value="KXA95076.1"/>
    <property type="molecule type" value="Genomic_DNA"/>
</dbReference>
<evidence type="ECO:0000256" key="1">
    <source>
        <dbReference type="SAM" id="Phobius"/>
    </source>
</evidence>
<keyword evidence="3" id="KW-1185">Reference proteome</keyword>
<reference evidence="2 3" key="1">
    <citation type="journal article" date="2016" name="Sci. Rep.">
        <title>Metabolic traits of an uncultured archaeal lineage -MSBL1- from brine pools of the Red Sea.</title>
        <authorList>
            <person name="Mwirichia R."/>
            <person name="Alam I."/>
            <person name="Rashid M."/>
            <person name="Vinu M."/>
            <person name="Ba-Alawi W."/>
            <person name="Anthony Kamau A."/>
            <person name="Kamanda Ngugi D."/>
            <person name="Goker M."/>
            <person name="Klenk H.P."/>
            <person name="Bajic V."/>
            <person name="Stingl U."/>
        </authorList>
    </citation>
    <scope>NUCLEOTIDE SEQUENCE [LARGE SCALE GENOMIC DNA]</scope>
    <source>
        <strain evidence="2">SCGC-AAA259E19</strain>
    </source>
</reference>
<organism evidence="2 3">
    <name type="scientific">candidate division MSBL1 archaeon SCGC-AAA259E19</name>
    <dbReference type="NCBI Taxonomy" id="1698264"/>
    <lineage>
        <taxon>Archaea</taxon>
        <taxon>Methanobacteriati</taxon>
        <taxon>Methanobacteriota</taxon>
        <taxon>candidate division MSBL1</taxon>
    </lineage>
</organism>
<evidence type="ECO:0000313" key="3">
    <source>
        <dbReference type="Proteomes" id="UP000070284"/>
    </source>
</evidence>